<feature type="transmembrane region" description="Helical" evidence="1">
    <location>
        <begin position="6"/>
        <end position="23"/>
    </location>
</feature>
<dbReference type="OrthoDB" id="9896808at2"/>
<reference evidence="3 5" key="2">
    <citation type="submission" date="2017-02" db="EMBL/GenBank/DDBJ databases">
        <title>Draft genome of Acidibacillus ferrooxidans Huett2.</title>
        <authorList>
            <person name="Schopf S."/>
        </authorList>
    </citation>
    <scope>NUCLEOTIDE SEQUENCE [LARGE SCALE GENOMIC DNA]</scope>
    <source>
        <strain evidence="3 5">Huett2</strain>
    </source>
</reference>
<keyword evidence="5" id="KW-1185">Reference proteome</keyword>
<protein>
    <submittedName>
        <fullName evidence="3">Uncharacterized protein</fullName>
    </submittedName>
</protein>
<evidence type="ECO:0000313" key="3">
    <source>
        <dbReference type="EMBL" id="OPG16573.1"/>
    </source>
</evidence>
<accession>A0A162T5J1</accession>
<proteinExistence type="predicted"/>
<feature type="transmembrane region" description="Helical" evidence="1">
    <location>
        <begin position="44"/>
        <end position="62"/>
    </location>
</feature>
<feature type="transmembrane region" description="Helical" evidence="1">
    <location>
        <begin position="68"/>
        <end position="88"/>
    </location>
</feature>
<dbReference type="EMBL" id="MWPS01000016">
    <property type="protein sequence ID" value="OPG16573.1"/>
    <property type="molecule type" value="Genomic_DNA"/>
</dbReference>
<reference evidence="2 4" key="1">
    <citation type="submission" date="2016-02" db="EMBL/GenBank/DDBJ databases">
        <title>Draft genome sequence of Acidibacillus ferrooxidans SLC66.</title>
        <authorList>
            <person name="Oliveira G."/>
            <person name="Nancucheo I."/>
            <person name="Dall'Agnol H."/>
            <person name="Johnson B."/>
            <person name="Oliveira R."/>
            <person name="Nunes G.L."/>
            <person name="Tzotzos G."/>
            <person name="Orellana S.C."/>
            <person name="Salim A.C."/>
            <person name="Araujo F.M."/>
        </authorList>
    </citation>
    <scope>NUCLEOTIDE SEQUENCE [LARGE SCALE GENOMIC DNA]</scope>
    <source>
        <strain evidence="2 4">SLC66</strain>
    </source>
</reference>
<organism evidence="3 5">
    <name type="scientific">Ferroacidibacillus organovorans</name>
    <dbReference type="NCBI Taxonomy" id="1765683"/>
    <lineage>
        <taxon>Bacteria</taxon>
        <taxon>Bacillati</taxon>
        <taxon>Bacillota</taxon>
        <taxon>Bacilli</taxon>
        <taxon>Bacillales</taxon>
        <taxon>Alicyclobacillaceae</taxon>
        <taxon>Ferroacidibacillus</taxon>
    </lineage>
</organism>
<keyword evidence="1" id="KW-0812">Transmembrane</keyword>
<keyword evidence="1" id="KW-1133">Transmembrane helix</keyword>
<keyword evidence="1" id="KW-0472">Membrane</keyword>
<dbReference type="Proteomes" id="UP000190229">
    <property type="component" value="Unassembled WGS sequence"/>
</dbReference>
<evidence type="ECO:0000313" key="5">
    <source>
        <dbReference type="Proteomes" id="UP000190229"/>
    </source>
</evidence>
<evidence type="ECO:0000256" key="1">
    <source>
        <dbReference type="SAM" id="Phobius"/>
    </source>
</evidence>
<dbReference type="STRING" id="1765683.B2M26_06840"/>
<comment type="caution">
    <text evidence="3">The sequence shown here is derived from an EMBL/GenBank/DDBJ whole genome shotgun (WGS) entry which is preliminary data.</text>
</comment>
<evidence type="ECO:0000313" key="4">
    <source>
        <dbReference type="Proteomes" id="UP000077421"/>
    </source>
</evidence>
<dbReference type="AlphaFoldDB" id="A0A162T5J1"/>
<name>A0A162T5J1_9BACL</name>
<gene>
    <name evidence="2" type="ORF">AYW79_03985</name>
    <name evidence="3" type="ORF">B2M26_06840</name>
</gene>
<evidence type="ECO:0000313" key="2">
    <source>
        <dbReference type="EMBL" id="OAG94712.1"/>
    </source>
</evidence>
<dbReference type="Proteomes" id="UP000077421">
    <property type="component" value="Unassembled WGS sequence"/>
</dbReference>
<sequence>MSRVLEPVLMFCGIVLILQLYARQISAKLVKKSLAERAAFRKRFFSIGVSLAVACFSVGLLYQEHVVSLLLAGILYIPLIALFAVCMVRLQPLLRAHEEDL</sequence>
<dbReference type="RefSeq" id="WP_067561932.1">
    <property type="nucleotide sequence ID" value="NZ_LSUQ01000007.1"/>
</dbReference>
<dbReference type="EMBL" id="LSUQ01000007">
    <property type="protein sequence ID" value="OAG94712.1"/>
    <property type="molecule type" value="Genomic_DNA"/>
</dbReference>